<evidence type="ECO:0000256" key="1">
    <source>
        <dbReference type="ARBA" id="ARBA00022741"/>
    </source>
</evidence>
<protein>
    <submittedName>
        <fullName evidence="4">Uncharacterized protein</fullName>
    </submittedName>
</protein>
<dbReference type="GO" id="GO:0030687">
    <property type="term" value="C:preribosome, large subunit precursor"/>
    <property type="evidence" value="ECO:0007669"/>
    <property type="project" value="TreeGrafter"/>
</dbReference>
<keyword evidence="2" id="KW-0067">ATP-binding</keyword>
<dbReference type="GO" id="GO:0005634">
    <property type="term" value="C:nucleus"/>
    <property type="evidence" value="ECO:0007669"/>
    <property type="project" value="TreeGrafter"/>
</dbReference>
<accession>A0A2I0XHF3</accession>
<dbReference type="GO" id="GO:0000027">
    <property type="term" value="P:ribosomal large subunit assembly"/>
    <property type="evidence" value="ECO:0007669"/>
    <property type="project" value="TreeGrafter"/>
</dbReference>
<name>A0A2I0XHF3_9ASPA</name>
<evidence type="ECO:0000313" key="5">
    <source>
        <dbReference type="Proteomes" id="UP000233837"/>
    </source>
</evidence>
<dbReference type="PANTHER" id="PTHR48103:SF2">
    <property type="entry name" value="MIDASIN"/>
    <property type="match status" value="1"/>
</dbReference>
<dbReference type="AlphaFoldDB" id="A0A2I0XHF3"/>
<dbReference type="GO" id="GO:0005524">
    <property type="term" value="F:ATP binding"/>
    <property type="evidence" value="ECO:0007669"/>
    <property type="project" value="UniProtKB-KW"/>
</dbReference>
<organism evidence="4 5">
    <name type="scientific">Dendrobium catenatum</name>
    <dbReference type="NCBI Taxonomy" id="906689"/>
    <lineage>
        <taxon>Eukaryota</taxon>
        <taxon>Viridiplantae</taxon>
        <taxon>Streptophyta</taxon>
        <taxon>Embryophyta</taxon>
        <taxon>Tracheophyta</taxon>
        <taxon>Spermatophyta</taxon>
        <taxon>Magnoliopsida</taxon>
        <taxon>Liliopsida</taxon>
        <taxon>Asparagales</taxon>
        <taxon>Orchidaceae</taxon>
        <taxon>Epidendroideae</taxon>
        <taxon>Malaxideae</taxon>
        <taxon>Dendrobiinae</taxon>
        <taxon>Dendrobium</taxon>
    </lineage>
</organism>
<evidence type="ECO:0000256" key="2">
    <source>
        <dbReference type="ARBA" id="ARBA00022840"/>
    </source>
</evidence>
<keyword evidence="3" id="KW-0732">Signal</keyword>
<dbReference type="EMBL" id="KZ501876">
    <property type="protein sequence ID" value="PKU87347.1"/>
    <property type="molecule type" value="Genomic_DNA"/>
</dbReference>
<gene>
    <name evidence="4" type="ORF">MA16_Dca021295</name>
</gene>
<feature type="chain" id="PRO_5014190432" evidence="3">
    <location>
        <begin position="20"/>
        <end position="321"/>
    </location>
</feature>
<proteinExistence type="predicted"/>
<dbReference type="PANTHER" id="PTHR48103">
    <property type="entry name" value="MIDASIN-RELATED"/>
    <property type="match status" value="1"/>
</dbReference>
<dbReference type="STRING" id="906689.A0A2I0XHF3"/>
<dbReference type="Proteomes" id="UP000233837">
    <property type="component" value="Unassembled WGS sequence"/>
</dbReference>
<reference evidence="4 5" key="1">
    <citation type="journal article" date="2016" name="Sci. Rep.">
        <title>The Dendrobium catenatum Lindl. genome sequence provides insights into polysaccharide synthase, floral development and adaptive evolution.</title>
        <authorList>
            <person name="Zhang G.Q."/>
            <person name="Xu Q."/>
            <person name="Bian C."/>
            <person name="Tsai W.C."/>
            <person name="Yeh C.M."/>
            <person name="Liu K.W."/>
            <person name="Yoshida K."/>
            <person name="Zhang L.S."/>
            <person name="Chang S.B."/>
            <person name="Chen F."/>
            <person name="Shi Y."/>
            <person name="Su Y.Y."/>
            <person name="Zhang Y.Q."/>
            <person name="Chen L.J."/>
            <person name="Yin Y."/>
            <person name="Lin M."/>
            <person name="Huang H."/>
            <person name="Deng H."/>
            <person name="Wang Z.W."/>
            <person name="Zhu S.L."/>
            <person name="Zhao X."/>
            <person name="Deng C."/>
            <person name="Niu S.C."/>
            <person name="Huang J."/>
            <person name="Wang M."/>
            <person name="Liu G.H."/>
            <person name="Yang H.J."/>
            <person name="Xiao X.J."/>
            <person name="Hsiao Y.Y."/>
            <person name="Wu W.L."/>
            <person name="Chen Y.Y."/>
            <person name="Mitsuda N."/>
            <person name="Ohme-Takagi M."/>
            <person name="Luo Y.B."/>
            <person name="Van de Peer Y."/>
            <person name="Liu Z.J."/>
        </authorList>
    </citation>
    <scope>NUCLEOTIDE SEQUENCE [LARGE SCALE GENOMIC DNA]</scope>
    <source>
        <tissue evidence="4">The whole plant</tissue>
    </source>
</reference>
<keyword evidence="1" id="KW-0547">Nucleotide-binding</keyword>
<dbReference type="GO" id="GO:0000055">
    <property type="term" value="P:ribosomal large subunit export from nucleus"/>
    <property type="evidence" value="ECO:0007669"/>
    <property type="project" value="TreeGrafter"/>
</dbReference>
<sequence>MGLLVIHFFVLLLLLGSSGQDIQMKRNSPLNGVLSFLFGYFQNHPNLELQMERDSSLRDVSSSLDPKLDVLTSHSQSVAVELHALLVRLLRGCSDCAPSPFLSVRKLRHFDRKQQRELAVTLSLSRASSTKSRKSAERRDLVNLDKSGIYPSLCPQLQSNPKFVGLVQKGRNLSEEDLVAVVTIPFLHPNYTIRAMGCFRPLCRQIMQRAVAKLHSVPNLVLEFGEDDEEIGNEDMDVIDFYVRRRRGLRLHELACLAFCRAMDLAPFLLTYLLTYFQFAPAPFRRLLSVEKALYFTEKDSILIVTADINNIGYAKNMVVN</sequence>
<evidence type="ECO:0000256" key="3">
    <source>
        <dbReference type="SAM" id="SignalP"/>
    </source>
</evidence>
<evidence type="ECO:0000313" key="4">
    <source>
        <dbReference type="EMBL" id="PKU87347.1"/>
    </source>
</evidence>
<keyword evidence="5" id="KW-1185">Reference proteome</keyword>
<feature type="signal peptide" evidence="3">
    <location>
        <begin position="1"/>
        <end position="19"/>
    </location>
</feature>
<reference evidence="4 5" key="2">
    <citation type="journal article" date="2017" name="Nature">
        <title>The Apostasia genome and the evolution of orchids.</title>
        <authorList>
            <person name="Zhang G.Q."/>
            <person name="Liu K.W."/>
            <person name="Li Z."/>
            <person name="Lohaus R."/>
            <person name="Hsiao Y.Y."/>
            <person name="Niu S.C."/>
            <person name="Wang J.Y."/>
            <person name="Lin Y.C."/>
            <person name="Xu Q."/>
            <person name="Chen L.J."/>
            <person name="Yoshida K."/>
            <person name="Fujiwara S."/>
            <person name="Wang Z.W."/>
            <person name="Zhang Y.Q."/>
            <person name="Mitsuda N."/>
            <person name="Wang M."/>
            <person name="Liu G.H."/>
            <person name="Pecoraro L."/>
            <person name="Huang H.X."/>
            <person name="Xiao X.J."/>
            <person name="Lin M."/>
            <person name="Wu X.Y."/>
            <person name="Wu W.L."/>
            <person name="Chen Y.Y."/>
            <person name="Chang S.B."/>
            <person name="Sakamoto S."/>
            <person name="Ohme-Takagi M."/>
            <person name="Yagi M."/>
            <person name="Zeng S.J."/>
            <person name="Shen C.Y."/>
            <person name="Yeh C.M."/>
            <person name="Luo Y.B."/>
            <person name="Tsai W.C."/>
            <person name="Van de Peer Y."/>
            <person name="Liu Z.J."/>
        </authorList>
    </citation>
    <scope>NUCLEOTIDE SEQUENCE [LARGE SCALE GENOMIC DNA]</scope>
    <source>
        <tissue evidence="4">The whole plant</tissue>
    </source>
</reference>